<protein>
    <submittedName>
        <fullName evidence="2">Uncharacterized protein</fullName>
    </submittedName>
</protein>
<feature type="compositionally biased region" description="Pro residues" evidence="1">
    <location>
        <begin position="800"/>
        <end position="814"/>
    </location>
</feature>
<reference evidence="2" key="2">
    <citation type="submission" date="2025-09" db="UniProtKB">
        <authorList>
            <consortium name="Ensembl"/>
        </authorList>
    </citation>
    <scope>IDENTIFICATION</scope>
</reference>
<proteinExistence type="predicted"/>
<feature type="compositionally biased region" description="Polar residues" evidence="1">
    <location>
        <begin position="261"/>
        <end position="291"/>
    </location>
</feature>
<dbReference type="Proteomes" id="UP000694580">
    <property type="component" value="Unplaced"/>
</dbReference>
<feature type="region of interest" description="Disordered" evidence="1">
    <location>
        <begin position="261"/>
        <end position="381"/>
    </location>
</feature>
<keyword evidence="3" id="KW-1185">Reference proteome</keyword>
<sequence length="1003" mass="105750">MDPGGSEPDSSLSQTENPCLIVEDSQPDSAALEDDPDGSYRALLSRRLSSLQPTAHSPVLELISSPSVSRSPGAINHTLQTEARPSLEAQEHSQVVEVCSLGDAGRSTSKKMDSTTSAPTEEGMSQFGFLELSESQGIHDDLEKSGEKDEEEAETKNSTLDHLKPQVRTSQNPEDSQKMNIQTLLHSHAAGDGGDDLTSSQEDLFDGEQEDERPGEAEKRSLPTSTPAHSLHLLHLSGQGTLVQESLSQQSVEFVAATQERMSQTPLIVPNSPTGDELMDTSQPAGDQSLTNEEEPKGSKPEPPASTPVSQNSPGFVLDKSLSVPSQPEFSHDVFVATLSQEKPTEKSGTPASTDVAPGTAGVTLNTPRSGTSPEAEDTGSFQLELSTTTQPSICAVNTQAFLQDGDEDSQATQIEELESVPQNSGSRECARDGDALVTTARNVKQSLSSEGVVTAKHLNSGPAPTSPRAPHPASQSQSQSILSIYAAPKPQTEPTTQEEPSVTSDPQRGDQEVKEDVEEVVEETQKGCGVPPNTNTTCSPICLEESQRGSQQKSQATPTTQPPHGSAQAAGGSTRDGATVMPALGQGRRSLSHSQPEASSAKQAVEATPRSQSQGLSDSSGDTPFHFTLPKDGELMRPAVGSTPPLVSHLKKTPRHSTPIEKSPFSEQLEGDVTPGTTMADSDLMVAEESGREPAAGNSGKLSLRMKLVTPVEEVSSGSEHFSLQKPSLSDEEGSVSTATTAAKVVSSPTVFSRVREVHRRVDGAEDVQPAAPSSPFSGGSFNSPIHGDGDSERKSRPHPQPSSRPAPRPAPSEPITSTPQQELMGNGPGPAEETGPPKTPPRNRAVSQQTSCEAPGSSSSSSKLRQRAVSQQTSFDAPGPNKSGWAPAGTCVRRVVRTVQEVRTTVTRTVTEVYYEDGREVERRVSEESDEPVVECRVLDQDVSPSRTGSSLTSGDLADVSSLSSKASSLAHSSSSGGTAPVARHPDFIVPTSRGAAKSAR</sequence>
<feature type="compositionally biased region" description="Polar residues" evidence="1">
    <location>
        <begin position="338"/>
        <end position="353"/>
    </location>
</feature>
<dbReference type="PANTHER" id="PTHR15321:SF3">
    <property type="entry name" value="TP53-BINDING PROTEIN 1"/>
    <property type="match status" value="1"/>
</dbReference>
<feature type="compositionally biased region" description="Polar residues" evidence="1">
    <location>
        <begin position="717"/>
        <end position="729"/>
    </location>
</feature>
<dbReference type="GO" id="GO:0005634">
    <property type="term" value="C:nucleus"/>
    <property type="evidence" value="ECO:0007669"/>
    <property type="project" value="TreeGrafter"/>
</dbReference>
<gene>
    <name evidence="2" type="primary">TP53BP1</name>
</gene>
<feature type="compositionally biased region" description="Polar residues" evidence="1">
    <location>
        <begin position="549"/>
        <end position="564"/>
    </location>
</feature>
<name>A0AAY4D801_9TELE</name>
<dbReference type="GO" id="GO:0042393">
    <property type="term" value="F:histone binding"/>
    <property type="evidence" value="ECO:0007669"/>
    <property type="project" value="TreeGrafter"/>
</dbReference>
<feature type="compositionally biased region" description="Polar residues" evidence="1">
    <location>
        <begin position="593"/>
        <end position="603"/>
    </location>
</feature>
<feature type="compositionally biased region" description="Basic and acidic residues" evidence="1">
    <location>
        <begin position="212"/>
        <end position="221"/>
    </location>
</feature>
<feature type="compositionally biased region" description="Basic and acidic residues" evidence="1">
    <location>
        <begin position="137"/>
        <end position="147"/>
    </location>
</feature>
<evidence type="ECO:0000313" key="2">
    <source>
        <dbReference type="Ensembl" id="ENSDCDP00010041647.1"/>
    </source>
</evidence>
<feature type="compositionally biased region" description="Low complexity" evidence="1">
    <location>
        <begin position="771"/>
        <end position="786"/>
    </location>
</feature>
<dbReference type="Ensembl" id="ENSDCDT00010051632.1">
    <property type="protein sequence ID" value="ENSDCDP00010041647.1"/>
    <property type="gene ID" value="ENSDCDG00010026372.1"/>
</dbReference>
<feature type="compositionally biased region" description="Polar residues" evidence="1">
    <location>
        <begin position="945"/>
        <end position="956"/>
    </location>
</feature>
<organism evidence="2 3">
    <name type="scientific">Denticeps clupeoides</name>
    <name type="common">denticle herring</name>
    <dbReference type="NCBI Taxonomy" id="299321"/>
    <lineage>
        <taxon>Eukaryota</taxon>
        <taxon>Metazoa</taxon>
        <taxon>Chordata</taxon>
        <taxon>Craniata</taxon>
        <taxon>Vertebrata</taxon>
        <taxon>Euteleostomi</taxon>
        <taxon>Actinopterygii</taxon>
        <taxon>Neopterygii</taxon>
        <taxon>Teleostei</taxon>
        <taxon>Clupei</taxon>
        <taxon>Clupeiformes</taxon>
        <taxon>Denticipitoidei</taxon>
        <taxon>Denticipitidae</taxon>
        <taxon>Denticeps</taxon>
    </lineage>
</organism>
<feature type="compositionally biased region" description="Polar residues" evidence="1">
    <location>
        <begin position="736"/>
        <end position="752"/>
    </location>
</feature>
<feature type="compositionally biased region" description="Polar residues" evidence="1">
    <location>
        <begin position="363"/>
        <end position="373"/>
    </location>
</feature>
<feature type="region of interest" description="Disordered" evidence="1">
    <location>
        <begin position="63"/>
        <end position="237"/>
    </location>
</feature>
<dbReference type="GO" id="GO:0045944">
    <property type="term" value="P:positive regulation of transcription by RNA polymerase II"/>
    <property type="evidence" value="ECO:0007669"/>
    <property type="project" value="TreeGrafter"/>
</dbReference>
<feature type="compositionally biased region" description="Polar residues" evidence="1">
    <location>
        <begin position="493"/>
        <end position="507"/>
    </location>
</feature>
<dbReference type="GO" id="GO:0000077">
    <property type="term" value="P:DNA damage checkpoint signaling"/>
    <property type="evidence" value="ECO:0007669"/>
    <property type="project" value="TreeGrafter"/>
</dbReference>
<feature type="region of interest" description="Disordered" evidence="1">
    <location>
        <begin position="446"/>
        <end position="684"/>
    </location>
</feature>
<feature type="compositionally biased region" description="Polar residues" evidence="1">
    <location>
        <begin position="167"/>
        <end position="185"/>
    </location>
</feature>
<feature type="compositionally biased region" description="Low complexity" evidence="1">
    <location>
        <begin position="963"/>
        <end position="978"/>
    </location>
</feature>
<evidence type="ECO:0000313" key="3">
    <source>
        <dbReference type="Proteomes" id="UP000694580"/>
    </source>
</evidence>
<dbReference type="GeneTree" id="ENSGT00390000011891"/>
<feature type="region of interest" description="Disordered" evidence="1">
    <location>
        <begin position="1"/>
        <end position="37"/>
    </location>
</feature>
<reference evidence="2" key="1">
    <citation type="submission" date="2025-08" db="UniProtKB">
        <authorList>
            <consortium name="Ensembl"/>
        </authorList>
    </citation>
    <scope>IDENTIFICATION</scope>
</reference>
<dbReference type="InterPro" id="IPR047252">
    <property type="entry name" value="TP53BP1-like"/>
</dbReference>
<evidence type="ECO:0000256" key="1">
    <source>
        <dbReference type="SAM" id="MobiDB-lite"/>
    </source>
</evidence>
<feature type="region of interest" description="Disordered" evidence="1">
    <location>
        <begin position="942"/>
        <end position="1003"/>
    </location>
</feature>
<feature type="compositionally biased region" description="Low complexity" evidence="1">
    <location>
        <begin position="612"/>
        <end position="623"/>
    </location>
</feature>
<feature type="compositionally biased region" description="Polar residues" evidence="1">
    <location>
        <begin position="8"/>
        <end position="17"/>
    </location>
</feature>
<feature type="region of interest" description="Disordered" evidence="1">
    <location>
        <begin position="715"/>
        <end position="892"/>
    </location>
</feature>
<accession>A0AAY4D801</accession>
<dbReference type="AlphaFoldDB" id="A0AAY4D801"/>
<feature type="compositionally biased region" description="Basic and acidic residues" evidence="1">
    <location>
        <begin position="755"/>
        <end position="765"/>
    </location>
</feature>
<dbReference type="PANTHER" id="PTHR15321">
    <property type="entry name" value="TUMOR SUPPRESSOR P53-BINDING PROTEIN 1"/>
    <property type="match status" value="1"/>
</dbReference>